<sequence length="64" mass="7150">MDSLETIAQNVQLSDVSCSGNAEQRRVYTTLAVALLMRTSIPHTLPRFYCTWLHLTQQVPVSAS</sequence>
<name>A0A2P6N5P7_9EUKA</name>
<organism evidence="1 2">
    <name type="scientific">Planoprotostelium fungivorum</name>
    <dbReference type="NCBI Taxonomy" id="1890364"/>
    <lineage>
        <taxon>Eukaryota</taxon>
        <taxon>Amoebozoa</taxon>
        <taxon>Evosea</taxon>
        <taxon>Variosea</taxon>
        <taxon>Cavosteliida</taxon>
        <taxon>Cavosteliaceae</taxon>
        <taxon>Planoprotostelium</taxon>
    </lineage>
</organism>
<proteinExistence type="predicted"/>
<gene>
    <name evidence="1" type="ORF">PROFUN_12427</name>
</gene>
<dbReference type="InParanoid" id="A0A2P6N5P7"/>
<dbReference type="Proteomes" id="UP000241769">
    <property type="component" value="Unassembled WGS sequence"/>
</dbReference>
<evidence type="ECO:0000313" key="2">
    <source>
        <dbReference type="Proteomes" id="UP000241769"/>
    </source>
</evidence>
<evidence type="ECO:0000313" key="1">
    <source>
        <dbReference type="EMBL" id="PRP79286.1"/>
    </source>
</evidence>
<reference evidence="1 2" key="1">
    <citation type="journal article" date="2018" name="Genome Biol. Evol.">
        <title>Multiple Roots of Fruiting Body Formation in Amoebozoa.</title>
        <authorList>
            <person name="Hillmann F."/>
            <person name="Forbes G."/>
            <person name="Novohradska S."/>
            <person name="Ferling I."/>
            <person name="Riege K."/>
            <person name="Groth M."/>
            <person name="Westermann M."/>
            <person name="Marz M."/>
            <person name="Spaller T."/>
            <person name="Winckler T."/>
            <person name="Schaap P."/>
            <person name="Glockner G."/>
        </authorList>
    </citation>
    <scope>NUCLEOTIDE SEQUENCE [LARGE SCALE GENOMIC DNA]</scope>
    <source>
        <strain evidence="1 2">Jena</strain>
    </source>
</reference>
<dbReference type="AlphaFoldDB" id="A0A2P6N5P7"/>
<protein>
    <submittedName>
        <fullName evidence="1">Uncharacterized protein</fullName>
    </submittedName>
</protein>
<accession>A0A2P6N5P7</accession>
<comment type="caution">
    <text evidence="1">The sequence shown here is derived from an EMBL/GenBank/DDBJ whole genome shotgun (WGS) entry which is preliminary data.</text>
</comment>
<keyword evidence="2" id="KW-1185">Reference proteome</keyword>
<dbReference type="EMBL" id="MDYQ01000189">
    <property type="protein sequence ID" value="PRP79286.1"/>
    <property type="molecule type" value="Genomic_DNA"/>
</dbReference>